<accession>A0A5C3EKS5</accession>
<protein>
    <recommendedName>
        <fullName evidence="3">BTB domain-containing protein</fullName>
    </recommendedName>
</protein>
<dbReference type="Proteomes" id="UP000324022">
    <property type="component" value="Unassembled WGS sequence"/>
</dbReference>
<keyword evidence="2" id="KW-1185">Reference proteome</keyword>
<sequence length="413" mass="45755">MPEYENDNTPNDRDGFESELVGLEDSEAYQVVLSTGWRMQVRPEADKSIDINLVQNRRKAAVNFTLEVILPGFEAKLVSLRLDTNFDQANFTIKASSQQPFQFLYRVRLDVPTKVLAPSQSPFLIPACLVEAISAATTHGAWGDVVFLVKSQGGDRAYACLHASMEALQARGATKLCKNILQQGQRSLEAGLNVLFRRNATPRPLPLAQGQADATASQPRQRRFYAVPSVAFTTLRAVLVFLQTGYIEFSQLGSSVTDCQTESDDVGEETEHVGEMAHVKAQDETMDEDGDVIDGEQPQLPVQWSQTSTTSPKSVYRLARRFGLAELKKLASDAIEEQITPSNILVELFDLFTLRYPEIRAKRVAYAVAHWNEIRARDKNGLMSILRNCPDATGAEQVFNAIIAQTTISSAPQ</sequence>
<dbReference type="EMBL" id="OOIN01000036">
    <property type="protein sequence ID" value="SPO31052.1"/>
    <property type="molecule type" value="Genomic_DNA"/>
</dbReference>
<dbReference type="OrthoDB" id="6359816at2759"/>
<reference evidence="1 2" key="1">
    <citation type="submission" date="2018-03" db="EMBL/GenBank/DDBJ databases">
        <authorList>
            <person name="Guldener U."/>
        </authorList>
    </citation>
    <scope>NUCLEOTIDE SEQUENCE [LARGE SCALE GENOMIC DNA]</scope>
    <source>
        <strain evidence="1 2">NBRC100155</strain>
    </source>
</reference>
<dbReference type="AlphaFoldDB" id="A0A5C3EKS5"/>
<dbReference type="InterPro" id="IPR011333">
    <property type="entry name" value="SKP1/BTB/POZ_sf"/>
</dbReference>
<evidence type="ECO:0008006" key="3">
    <source>
        <dbReference type="Google" id="ProtNLM"/>
    </source>
</evidence>
<evidence type="ECO:0000313" key="1">
    <source>
        <dbReference type="EMBL" id="SPO31052.1"/>
    </source>
</evidence>
<organism evidence="1 2">
    <name type="scientific">Ustilago trichophora</name>
    <dbReference type="NCBI Taxonomy" id="86804"/>
    <lineage>
        <taxon>Eukaryota</taxon>
        <taxon>Fungi</taxon>
        <taxon>Dikarya</taxon>
        <taxon>Basidiomycota</taxon>
        <taxon>Ustilaginomycotina</taxon>
        <taxon>Ustilaginomycetes</taxon>
        <taxon>Ustilaginales</taxon>
        <taxon>Ustilaginaceae</taxon>
        <taxon>Ustilago</taxon>
    </lineage>
</organism>
<name>A0A5C3EKS5_9BASI</name>
<evidence type="ECO:0000313" key="2">
    <source>
        <dbReference type="Proteomes" id="UP000324022"/>
    </source>
</evidence>
<gene>
    <name evidence="1" type="ORF">UTRI_05310_B</name>
</gene>
<proteinExistence type="predicted"/>
<dbReference type="Gene3D" id="3.30.710.10">
    <property type="entry name" value="Potassium Channel Kv1.1, Chain A"/>
    <property type="match status" value="1"/>
</dbReference>